<dbReference type="InterPro" id="IPR023562">
    <property type="entry name" value="ClpP/TepA"/>
</dbReference>
<dbReference type="GO" id="GO:0006508">
    <property type="term" value="P:proteolysis"/>
    <property type="evidence" value="ECO:0007669"/>
    <property type="project" value="UniProtKB-KW"/>
</dbReference>
<proteinExistence type="predicted"/>
<organism evidence="2 3">
    <name type="scientific">Anaerosolibacter carboniphilus</name>
    <dbReference type="NCBI Taxonomy" id="1417629"/>
    <lineage>
        <taxon>Bacteria</taxon>
        <taxon>Bacillati</taxon>
        <taxon>Bacillota</taxon>
        <taxon>Clostridia</taxon>
        <taxon>Peptostreptococcales</taxon>
        <taxon>Thermotaleaceae</taxon>
        <taxon>Anaerosolibacter</taxon>
    </lineage>
</organism>
<gene>
    <name evidence="2" type="ORF">HNQ80_002635</name>
</gene>
<keyword evidence="2" id="KW-0378">Hydrolase</keyword>
<protein>
    <submittedName>
        <fullName evidence="2">ATP-dependent protease ClpP protease subunit</fullName>
    </submittedName>
</protein>
<accession>A0A841KT09</accession>
<keyword evidence="2" id="KW-0645">Protease</keyword>
<dbReference type="EMBL" id="JACHEN010000015">
    <property type="protein sequence ID" value="MBB6216533.1"/>
    <property type="molecule type" value="Genomic_DNA"/>
</dbReference>
<feature type="region of interest" description="Disordered" evidence="1">
    <location>
        <begin position="1"/>
        <end position="25"/>
    </location>
</feature>
<dbReference type="Gene3D" id="3.90.226.10">
    <property type="entry name" value="2-enoyl-CoA Hydratase, Chain A, domain 1"/>
    <property type="match status" value="1"/>
</dbReference>
<dbReference type="SUPFAM" id="SSF52096">
    <property type="entry name" value="ClpP/crotonase"/>
    <property type="match status" value="1"/>
</dbReference>
<reference evidence="2 3" key="1">
    <citation type="submission" date="2020-08" db="EMBL/GenBank/DDBJ databases">
        <title>Genomic Encyclopedia of Type Strains, Phase IV (KMG-IV): sequencing the most valuable type-strain genomes for metagenomic binning, comparative biology and taxonomic classification.</title>
        <authorList>
            <person name="Goeker M."/>
        </authorList>
    </citation>
    <scope>NUCLEOTIDE SEQUENCE [LARGE SCALE GENOMIC DNA]</scope>
    <source>
        <strain evidence="2 3">DSM 103526</strain>
    </source>
</reference>
<evidence type="ECO:0000256" key="1">
    <source>
        <dbReference type="SAM" id="MobiDB-lite"/>
    </source>
</evidence>
<dbReference type="RefSeq" id="WP_184311065.1">
    <property type="nucleotide sequence ID" value="NZ_JACHEN010000015.1"/>
</dbReference>
<dbReference type="Pfam" id="PF00574">
    <property type="entry name" value="CLP_protease"/>
    <property type="match status" value="1"/>
</dbReference>
<keyword evidence="3" id="KW-1185">Reference proteome</keyword>
<sequence length="261" mass="28344">MFENEEKTPAAPPEVLPETEAPITGRPKLKIKSTLENVKSLGNHNIPEMPGNIHYLTIIGHIEGHMVAPPQNKSTKYEHIIPQLIAVEENPKIQGLLTILNTVGGDVEAGLALAEMISSLTKPTVSIVLGGGHSIGVPLATASNYSFIVPTATMTIHPIRMNGLVIGVPQTFKYFQKMQERIIQFVTRTSKVSRETFIQLMNETDEIANDIGTILIGNEAVDIGLIDEVGGIKEAMAKLQELIEASNAQRVELAESPTNLQ</sequence>
<dbReference type="GO" id="GO:0008233">
    <property type="term" value="F:peptidase activity"/>
    <property type="evidence" value="ECO:0007669"/>
    <property type="project" value="UniProtKB-KW"/>
</dbReference>
<evidence type="ECO:0000313" key="3">
    <source>
        <dbReference type="Proteomes" id="UP000579281"/>
    </source>
</evidence>
<comment type="caution">
    <text evidence="2">The sequence shown here is derived from an EMBL/GenBank/DDBJ whole genome shotgun (WGS) entry which is preliminary data.</text>
</comment>
<name>A0A841KT09_9FIRM</name>
<dbReference type="InterPro" id="IPR029045">
    <property type="entry name" value="ClpP/crotonase-like_dom_sf"/>
</dbReference>
<dbReference type="Proteomes" id="UP000579281">
    <property type="component" value="Unassembled WGS sequence"/>
</dbReference>
<evidence type="ECO:0000313" key="2">
    <source>
        <dbReference type="EMBL" id="MBB6216533.1"/>
    </source>
</evidence>
<dbReference type="AlphaFoldDB" id="A0A841KT09"/>